<gene>
    <name evidence="3" type="ORF">KHA91_10720</name>
</gene>
<comment type="caution">
    <text evidence="3">The sequence shown here is derived from an EMBL/GenBank/DDBJ whole genome shotgun (WGS) entry which is preliminary data.</text>
</comment>
<keyword evidence="1" id="KW-0732">Signal</keyword>
<organism evidence="3 4">
    <name type="scientific">Lederbergia citrea</name>
    <dbReference type="NCBI Taxonomy" id="2833581"/>
    <lineage>
        <taxon>Bacteria</taxon>
        <taxon>Bacillati</taxon>
        <taxon>Bacillota</taxon>
        <taxon>Bacilli</taxon>
        <taxon>Bacillales</taxon>
        <taxon>Bacillaceae</taxon>
        <taxon>Lederbergia</taxon>
    </lineage>
</organism>
<sequence>MKKFQSMLRIGMFLSVMIMLALTGINTPVLAGDTLPIQGQGKKGENQPYAHGYRVQDILEWNPESDPYSKYLRSRVPLQPRITPFAATQANPSLSPETQLLNLAGDYGNAFFESYQSNDNFSSVLHNFWQYTDIYGGWHGLPTSEVPVELYDPNADWTERHFEFGIVNLPNPAYTNAAHKNGSLSLGKIFLPRAGLTHSDLLVKDGQDSFPVATKLVEMAKYYGFDGFFINQESTISAAEVPLYKEFMKALRDGGMYVQWYDSVIDPTGRVSYQNEFNSRNSPFVKDEQYGRVSDSIFLNYWWNAQRIENSKRHALSLDLNPYETVFTGVEAGLYKFNQPYNLRDILDEQGNPKTSIAVLGSEFILGELDTDTGMDRTDNKNQYKAFERERMWWSGPNQNPTQASRNDEYPRWDGIAAYVTERSVINGNTFISNFNTGHGLQYYQNGQVINENEWSNINIQDILPTWQWWLETSNGTKPTLNVDFDYGKGYVSGDKHHYEKIGAYTGGSSLVIQGDLSTEHFLRLYKSNLSINKDSYLEITFKKTSKDDAKMKVGLIFKDNPEKIVYMDVQNSHKTKSKWETSKIKLKDFAGRELAAFGLAFSPENKEVNNYQINVGEIKVSDGKEKAPAEPTGFQIDKAYSSNEMKVSWDIEDYDQVKQYNLYAKLSNGKTVYLGGTYDDTYYIKSLYGENEKVVLQLRAVGIDGSESKPAELSYWYDRDVKDVSAEEHDDFVKVNWKNPSKTAPIEVTLTRDYEKNSEIQVVNVEAGATSAKIPINNADGNRYSVKVKLLNNHSQGITLSSRLKDSYADPYDGDFRVINGRLALDVPKPTDWHHLYIYVNGQLIQHSIPNSKERSDYLIRGTSSLTAITPVSNGDTVKVILQDYAGNLSDPISKVIGE</sequence>
<dbReference type="PANTHER" id="PTHR13246:SF1">
    <property type="entry name" value="CYTOSOLIC ENDO-BETA-N-ACETYLGLUCOSAMINIDASE"/>
    <property type="match status" value="1"/>
</dbReference>
<evidence type="ECO:0000313" key="3">
    <source>
        <dbReference type="EMBL" id="MBS4223216.1"/>
    </source>
</evidence>
<name>A0A942Z5R2_9BACI</name>
<evidence type="ECO:0000259" key="2">
    <source>
        <dbReference type="Pfam" id="PF03644"/>
    </source>
</evidence>
<evidence type="ECO:0000313" key="4">
    <source>
        <dbReference type="Proteomes" id="UP000676456"/>
    </source>
</evidence>
<dbReference type="RefSeq" id="WP_213098248.1">
    <property type="nucleotide sequence ID" value="NZ_JAGYPN010000002.1"/>
</dbReference>
<evidence type="ECO:0000256" key="1">
    <source>
        <dbReference type="SAM" id="SignalP"/>
    </source>
</evidence>
<dbReference type="EMBL" id="JAGYPN010000002">
    <property type="protein sequence ID" value="MBS4223216.1"/>
    <property type="molecule type" value="Genomic_DNA"/>
</dbReference>
<dbReference type="InterPro" id="IPR013783">
    <property type="entry name" value="Ig-like_fold"/>
</dbReference>
<dbReference type="Gene3D" id="2.60.40.10">
    <property type="entry name" value="Immunoglobulins"/>
    <property type="match status" value="1"/>
</dbReference>
<dbReference type="PANTHER" id="PTHR13246">
    <property type="entry name" value="ENDO BETA N-ACETYLGLUCOSAMINIDASE"/>
    <property type="match status" value="1"/>
</dbReference>
<dbReference type="Pfam" id="PF03644">
    <property type="entry name" value="Glyco_hydro_85"/>
    <property type="match status" value="1"/>
</dbReference>
<reference evidence="3 4" key="1">
    <citation type="submission" date="2021-05" db="EMBL/GenBank/DDBJ databases">
        <title>Novel Bacillus species.</title>
        <authorList>
            <person name="Liu G."/>
        </authorList>
    </citation>
    <scope>NUCLEOTIDE SEQUENCE [LARGE SCALE GENOMIC DNA]</scope>
    <source>
        <strain evidence="3 4">FJAT-49682</strain>
    </source>
</reference>
<feature type="domain" description="Cytosolic endo-beta-N-acetylglucosaminidase TIM barrel" evidence="2">
    <location>
        <begin position="114"/>
        <end position="442"/>
    </location>
</feature>
<dbReference type="Gene3D" id="2.60.120.260">
    <property type="entry name" value="Galactose-binding domain-like"/>
    <property type="match status" value="1"/>
</dbReference>
<feature type="chain" id="PRO_5037184686" evidence="1">
    <location>
        <begin position="32"/>
        <end position="900"/>
    </location>
</feature>
<feature type="signal peptide" evidence="1">
    <location>
        <begin position="1"/>
        <end position="31"/>
    </location>
</feature>
<keyword evidence="4" id="KW-1185">Reference proteome</keyword>
<accession>A0A942Z5R2</accession>
<proteinExistence type="predicted"/>
<dbReference type="Gene3D" id="3.20.20.80">
    <property type="entry name" value="Glycosidases"/>
    <property type="match status" value="1"/>
</dbReference>
<dbReference type="InterPro" id="IPR005201">
    <property type="entry name" value="TIM_ENGase"/>
</dbReference>
<dbReference type="GO" id="GO:0005829">
    <property type="term" value="C:cytosol"/>
    <property type="evidence" value="ECO:0007669"/>
    <property type="project" value="UniProtKB-SubCell"/>
</dbReference>
<protein>
    <submittedName>
        <fullName evidence="3">Endo-beta-N-acetylglucosaminidase</fullName>
    </submittedName>
</protein>
<dbReference type="AlphaFoldDB" id="A0A942Z5R2"/>
<dbReference type="Proteomes" id="UP000676456">
    <property type="component" value="Unassembled WGS sequence"/>
</dbReference>
<dbReference type="InterPro" id="IPR032979">
    <property type="entry name" value="ENGase"/>
</dbReference>
<dbReference type="GO" id="GO:0033925">
    <property type="term" value="F:mannosyl-glycoprotein endo-beta-N-acetylglucosaminidase activity"/>
    <property type="evidence" value="ECO:0007669"/>
    <property type="project" value="InterPro"/>
</dbReference>